<dbReference type="EMBL" id="PQGD01000019">
    <property type="protein sequence ID" value="POP44820.1"/>
    <property type="molecule type" value="Genomic_DNA"/>
</dbReference>
<dbReference type="Proteomes" id="UP000237073">
    <property type="component" value="Unassembled WGS sequence"/>
</dbReference>
<dbReference type="SUPFAM" id="SSF88697">
    <property type="entry name" value="PUA domain-like"/>
    <property type="match status" value="1"/>
</dbReference>
<dbReference type="SUPFAM" id="SSF54427">
    <property type="entry name" value="NTF2-like"/>
    <property type="match status" value="1"/>
</dbReference>
<proteinExistence type="predicted"/>
<dbReference type="AlphaFoldDB" id="A0A2P5GKG6"/>
<gene>
    <name evidence="3" type="ORF">CHU32_20985</name>
    <name evidence="2" type="ORF">CHU33_17065</name>
</gene>
<dbReference type="Proteomes" id="UP000247005">
    <property type="component" value="Unassembled WGS sequence"/>
</dbReference>
<dbReference type="Pfam" id="PF04266">
    <property type="entry name" value="ASCH"/>
    <property type="match status" value="1"/>
</dbReference>
<dbReference type="SMART" id="SM01022">
    <property type="entry name" value="ASCH"/>
    <property type="match status" value="1"/>
</dbReference>
<dbReference type="RefSeq" id="WP_103677274.1">
    <property type="nucleotide sequence ID" value="NZ_PQGD01000019.1"/>
</dbReference>
<organism evidence="3 5">
    <name type="scientific">Superficieibacter electus</name>
    <dbReference type="NCBI Taxonomy" id="2022662"/>
    <lineage>
        <taxon>Bacteria</taxon>
        <taxon>Pseudomonadati</taxon>
        <taxon>Pseudomonadota</taxon>
        <taxon>Gammaproteobacteria</taxon>
        <taxon>Enterobacterales</taxon>
        <taxon>Enterobacteriaceae</taxon>
        <taxon>Superficieibacter</taxon>
    </lineage>
</organism>
<dbReference type="InterPro" id="IPR027843">
    <property type="entry name" value="DUF4440"/>
</dbReference>
<comment type="caution">
    <text evidence="3">The sequence shown here is derived from an EMBL/GenBank/DDBJ whole genome shotgun (WGS) entry which is preliminary data.</text>
</comment>
<keyword evidence="4" id="KW-1185">Reference proteome</keyword>
<dbReference type="InterPro" id="IPR007374">
    <property type="entry name" value="ASCH_domain"/>
</dbReference>
<sequence length="226" mass="25409">MQTLSIVPRLLPEVRAGHKRHTIRWRERTISPGPLCYINADDPQDIVNVRVTGVARMPLSSVAEYLGKSDEWPDAVLLEGMREHYPEIRLDSEVEVIHHSAPLGKETDCADLLALLTHLECSLHQQQRHDRNWLEALLHPDFSEITRSGVLVNREETINALSQEPHAPGPIASDFRLLITGDDSATLIYRTILPDGTRAALRSSCWVLSAKGCWQMMFHQGTPAES</sequence>
<reference evidence="4 5" key="1">
    <citation type="submission" date="2018-01" db="EMBL/GenBank/DDBJ databases">
        <title>Superficieibacter electus gen. nov., sp. nov., an extended-spectrum beta-lactamase possessing member of the Enterobacteriaceae family, isolated from intensive care unit surfaces.</title>
        <authorList>
            <person name="Potter R.F."/>
            <person name="D'Souza A.W."/>
        </authorList>
    </citation>
    <scope>NUCLEOTIDE SEQUENCE [LARGE SCALE GENOMIC DNA]</scope>
    <source>
        <strain evidence="3 5">BP-1</strain>
        <strain evidence="2 4">BP-2</strain>
    </source>
</reference>
<dbReference type="InterPro" id="IPR015947">
    <property type="entry name" value="PUA-like_sf"/>
</dbReference>
<dbReference type="OrthoDB" id="6539093at2"/>
<evidence type="ECO:0000313" key="3">
    <source>
        <dbReference type="EMBL" id="POP44820.1"/>
    </source>
</evidence>
<name>A0A2P5GKG6_9ENTR</name>
<evidence type="ECO:0000313" key="4">
    <source>
        <dbReference type="Proteomes" id="UP000237073"/>
    </source>
</evidence>
<evidence type="ECO:0000313" key="5">
    <source>
        <dbReference type="Proteomes" id="UP000247005"/>
    </source>
</evidence>
<accession>A0A2P5GKG6</accession>
<dbReference type="InterPro" id="IPR032710">
    <property type="entry name" value="NTF2-like_dom_sf"/>
</dbReference>
<dbReference type="Pfam" id="PF14534">
    <property type="entry name" value="DUF4440"/>
    <property type="match status" value="1"/>
</dbReference>
<evidence type="ECO:0000259" key="1">
    <source>
        <dbReference type="SMART" id="SM01022"/>
    </source>
</evidence>
<dbReference type="Gene3D" id="3.10.450.50">
    <property type="match status" value="1"/>
</dbReference>
<dbReference type="EMBL" id="PQGE01000015">
    <property type="protein sequence ID" value="POP43267.1"/>
    <property type="molecule type" value="Genomic_DNA"/>
</dbReference>
<evidence type="ECO:0000313" key="2">
    <source>
        <dbReference type="EMBL" id="POP43267.1"/>
    </source>
</evidence>
<protein>
    <recommendedName>
        <fullName evidence="1">ASCH domain-containing protein</fullName>
    </recommendedName>
</protein>
<feature type="domain" description="ASCH" evidence="1">
    <location>
        <begin position="4"/>
        <end position="103"/>
    </location>
</feature>